<dbReference type="InterPro" id="IPR031148">
    <property type="entry name" value="Plexin"/>
</dbReference>
<dbReference type="InterPro" id="IPR036116">
    <property type="entry name" value="FN3_sf"/>
</dbReference>
<dbReference type="InterPro" id="IPR003961">
    <property type="entry name" value="FN3_dom"/>
</dbReference>
<dbReference type="GeneID" id="90993871"/>
<dbReference type="GO" id="GO:0017154">
    <property type="term" value="F:semaphorin receptor activity"/>
    <property type="evidence" value="ECO:0007669"/>
    <property type="project" value="InterPro"/>
</dbReference>
<dbReference type="InterPro" id="IPR013783">
    <property type="entry name" value="Ig-like_fold"/>
</dbReference>
<dbReference type="PROSITE" id="PS50853">
    <property type="entry name" value="FN3"/>
    <property type="match status" value="1"/>
</dbReference>
<dbReference type="Pfam" id="PF01833">
    <property type="entry name" value="TIG"/>
    <property type="match status" value="3"/>
</dbReference>
<protein>
    <submittedName>
        <fullName evidence="3">IPT/TIG domain-containing protein</fullName>
    </submittedName>
</protein>
<feature type="domain" description="Fibronectin type-III" evidence="2">
    <location>
        <begin position="1756"/>
        <end position="1845"/>
    </location>
</feature>
<feature type="region of interest" description="Disordered" evidence="1">
    <location>
        <begin position="1837"/>
        <end position="1856"/>
    </location>
</feature>
<dbReference type="CDD" id="cd00063">
    <property type="entry name" value="FN3"/>
    <property type="match status" value="1"/>
</dbReference>
<evidence type="ECO:0000256" key="1">
    <source>
        <dbReference type="SAM" id="MobiDB-lite"/>
    </source>
</evidence>
<keyword evidence="4" id="KW-1185">Reference proteome</keyword>
<dbReference type="CDD" id="cd00102">
    <property type="entry name" value="IPT"/>
    <property type="match status" value="2"/>
</dbReference>
<proteinExistence type="predicted"/>
<dbReference type="EMBL" id="FQTY01000013">
    <property type="protein sequence ID" value="SHE97118.1"/>
    <property type="molecule type" value="Genomic_DNA"/>
</dbReference>
<dbReference type="Gene3D" id="2.60.40.10">
    <property type="entry name" value="Immunoglobulins"/>
    <property type="match status" value="5"/>
</dbReference>
<dbReference type="SMART" id="SM00429">
    <property type="entry name" value="IPT"/>
    <property type="match status" value="3"/>
</dbReference>
<dbReference type="SMART" id="SM00060">
    <property type="entry name" value="FN3"/>
    <property type="match status" value="1"/>
</dbReference>
<evidence type="ECO:0000259" key="2">
    <source>
        <dbReference type="PROSITE" id="PS50853"/>
    </source>
</evidence>
<dbReference type="SUPFAM" id="SSF49265">
    <property type="entry name" value="Fibronectin type III"/>
    <property type="match status" value="1"/>
</dbReference>
<gene>
    <name evidence="3" type="ORF">SAMN02745784_02393</name>
</gene>
<dbReference type="SUPFAM" id="SSF81296">
    <property type="entry name" value="E set domains"/>
    <property type="match status" value="4"/>
</dbReference>
<dbReference type="InterPro" id="IPR002909">
    <property type="entry name" value="IPT_dom"/>
</dbReference>
<reference evidence="4" key="1">
    <citation type="submission" date="2016-11" db="EMBL/GenBank/DDBJ databases">
        <authorList>
            <person name="Varghese N."/>
            <person name="Submissions S."/>
        </authorList>
    </citation>
    <scope>NUCLEOTIDE SEQUENCE [LARGE SCALE GENOMIC DNA]</scope>
    <source>
        <strain evidence="4">DSM 18095</strain>
    </source>
</reference>
<dbReference type="PANTHER" id="PTHR22625:SF70">
    <property type="entry name" value="PLEXIN A, ISOFORM A"/>
    <property type="match status" value="1"/>
</dbReference>
<dbReference type="RefSeq" id="WP_072976576.1">
    <property type="nucleotide sequence ID" value="NZ_FQTY01000013.1"/>
</dbReference>
<evidence type="ECO:0000313" key="3">
    <source>
        <dbReference type="EMBL" id="SHE97118.1"/>
    </source>
</evidence>
<dbReference type="Proteomes" id="UP000184114">
    <property type="component" value="Unassembled WGS sequence"/>
</dbReference>
<dbReference type="STRING" id="1123404.SAMN02745784_02393"/>
<accession>A0A1M4XUJ7</accession>
<name>A0A1M4XUJ7_9FIRM</name>
<evidence type="ECO:0000313" key="4">
    <source>
        <dbReference type="Proteomes" id="UP000184114"/>
    </source>
</evidence>
<dbReference type="PANTHER" id="PTHR22625">
    <property type="entry name" value="PLEXIN"/>
    <property type="match status" value="1"/>
</dbReference>
<organism evidence="3 4">
    <name type="scientific">Tissierella praeacuta DSM 18095</name>
    <dbReference type="NCBI Taxonomy" id="1123404"/>
    <lineage>
        <taxon>Bacteria</taxon>
        <taxon>Bacillati</taxon>
        <taxon>Bacillota</taxon>
        <taxon>Tissierellia</taxon>
        <taxon>Tissierellales</taxon>
        <taxon>Tissierellaceae</taxon>
        <taxon>Tissierella</taxon>
    </lineage>
</organism>
<dbReference type="InterPro" id="IPR014756">
    <property type="entry name" value="Ig_E-set"/>
</dbReference>
<sequence length="2041" mass="227273">MKKRLSLILAIMIILSSLPISDLAIYAAPLEPVFNSIIVTKKFKDLYGVEEYIILITGDNFTIEGKNIVEVGIMGEDNKVKSFNPTYISKTMLQYELQPSEITGNLFIDGKQVDISEEDMPFITNKTPTTGIVDSTGEAKITLTGSGFDKLSDNLKAYIFQGNTRRPISKKVGSSTELESTELKGKTGIWSVEFEKKGTVDNLKKADGKNADLTISHKYMDMFSLLNKLDVSEKIDLIPTQGPVESTAMLQADNLKPTSEMSIFFLKNLDEPYLASHMAINENYRRDDKLKKDIFSFTVPKALTPGSYYVVLTNEVNPTKDIKSQIKSYKVLETKFIVIDRKNMVLIDSIDPNKGSSKGVDAVIKGINIARISPDIYENGNRDDNIDITTNTNKMLVKYTGGKYKMIGENGVEVEKLEREIRFLIGGEVTFREDSDLNQAVYDYINIKVGENFDKEKLVYDVIAEITTTIEYKENGVTKKTEIFETYTLKNGFTYEALDYVPKIISVVPDKIPVDSNFHAMEGLKVAIIGENFLLYRYKDKEGNIQYKYPKFDFGGQFKIDPNDKSENIEVRILDKQGIEIDGTEGNHLGTKILLTIPKGKKIKEDILNNQLDLKVTNPIRVPDSQDEGSSATYKFQFIKPEGDKTPFITNVTPDTITTSGEKGIIISGQNFAEKFTLYMDGEKITSAKRNGTGTEITFDAPPKPEGYVQLIVQNDDGALATYDKLLYVKTYTDPKITDFNPKKGTANTLVDLKGQNLVPPNPLVKDLNGIGFMKLIGTRVFIGGKDINTYATNNILEPYKTPGDMPILLAKDNSVIVSDYYHSIILEDDNQVYYKIYFDTISGKYYLTDGDKDIYEITADGNKLYGKKGGDSQIELQISQENIKLKDRTLTIKTPYSTEIINGVDTITGNRVKVINNNELYFEVPPQSREGYYDIAIVNPDTKKDERKGNAGFYYFFQPNEKPPKIKEITPSEGSTEGQYNIIISGENFVDRGPNEKTSVIIGGITVPSQDVVVSPNGNTMTVKVPKYPGDLSKETDMDRKYVNVIVINPDGGSDRRINGFAYIIPISHPKITKLILNKGSAAGGDIVTIEGSDFRYFEPFRDANNNGTWDKGETYTDKNGNGKWDDLRDKKVLDELKPDWDEKVLPILPTVYFGGKVAKIKSFTASTIDIEVPKGAKGSAEVYLVNNDYGVSNKLIFTYESSNPKINSITPNTGRKQGGDKLEILGEGFIKGDILVYDDLKSLPKLKEIAQIQFAKPNDENMTNINLPLDNPNSGRVRDKIAQAKAGQLELKYDATGKDVKLSMTVTDNNIKYTAENILYNNEEVFFPLNLLKNDKGENYKGNELVRIRLEKIQGASNTFRVRLDRGFSPEAAVLNQGHINVITPSYYTIGEVEVNLTNPDNGVATGKFNYKNPDSKPKITNILRDGQEGYKVEDGRTIVEVNYLGGNTIEIIGQDFRKPVKIQIGDITINAKIEYQPEEDSISNRLIFKMPAIENRYIGTYNRVVVENEDGGVANSEPIFIKFTTPESTGLTITKVTPNFGPTSGGTVITIEGKDFREKMDGIPNGKLKVYFGEGSKQVQVPQENIISIAYDKIILKTPPYTAGPATIKVENPDGNIAELPNGFNYVSNPKITSVVNPNNNKVLVETLSIEGGEKIKIIGSDFMEGAKVVFNPVLKLVDDKTPATGEVITIGTKKYILESGTEGTEVEVVNGQTITVITPEGKLDDKGIIVINPDKGATDVYNIGYGIPDMDAPFNVEAEVVYDQFIKVHWSGVKDAFEYEIYMSEDGDKFEFIGTTELTSYVVQNIKSRTEYQFLVRAIGKYGTSKPIDESKSNYVTTGRGVGPEDEDGSLGENTVINRNGTMADISIGTEDFNSKGMTIDLTRGELAGVKDITIRIPAEIVVNSFGNIKVLGKDYTMEFSPNIFKNSTMEDNRKNSNAGVVFKVSAYKGNTNVKSGEAIVGETYLLEGTTYVDKDISKIDYLRGNIKFTLDTDTQKVQNRRLNRVQMVRYDENTKTWVPVNYPNRLGLYTVIGSRR</sequence>